<dbReference type="RefSeq" id="WP_308454505.1">
    <property type="nucleotide sequence ID" value="NZ_JAJEQR010000047.1"/>
</dbReference>
<dbReference type="InterPro" id="IPR005119">
    <property type="entry name" value="LysR_subst-bd"/>
</dbReference>
<dbReference type="Gene3D" id="1.10.10.10">
    <property type="entry name" value="Winged helix-like DNA-binding domain superfamily/Winged helix DNA-binding domain"/>
    <property type="match status" value="1"/>
</dbReference>
<dbReference type="SUPFAM" id="SSF46785">
    <property type="entry name" value="Winged helix' DNA-binding domain"/>
    <property type="match status" value="1"/>
</dbReference>
<dbReference type="InterPro" id="IPR036388">
    <property type="entry name" value="WH-like_DNA-bd_sf"/>
</dbReference>
<sequence length="305" mass="34732">MEIRPFLYVNQIAECGSMTKAAAALFITQPALSNYISKLEEELGVRLFDRSVTPLRLTYAGERYLAYTRRILMQVGDLEREMRDISRNQRGRIRLGFPGERMICMLPVLLPAFQEKYPGIRIETENGSAEQLVRALREGDVDFVFLPMWEKHRGISHQKIAEEELILVARKGYLPEDALTNPEKRIFNRERLGDFPLLTLHRGHALRSRIDLLMKELGIQPDIFLESHSNMLSCRLAAQGSGVALVPEISLRMLAEDGKTEWYNLGETPVTWDVNILWREDAYLGEAEKDLIAMAEALFGGNAAP</sequence>
<evidence type="ECO:0000256" key="3">
    <source>
        <dbReference type="ARBA" id="ARBA00023125"/>
    </source>
</evidence>
<dbReference type="GO" id="GO:0005829">
    <property type="term" value="C:cytosol"/>
    <property type="evidence" value="ECO:0007669"/>
    <property type="project" value="TreeGrafter"/>
</dbReference>
<dbReference type="Proteomes" id="UP001198182">
    <property type="component" value="Unassembled WGS sequence"/>
</dbReference>
<comment type="caution">
    <text evidence="6">The sequence shown here is derived from an EMBL/GenBank/DDBJ whole genome shotgun (WGS) entry which is preliminary data.</text>
</comment>
<dbReference type="FunFam" id="1.10.10.10:FF:000001">
    <property type="entry name" value="LysR family transcriptional regulator"/>
    <property type="match status" value="1"/>
</dbReference>
<protein>
    <submittedName>
        <fullName evidence="6">LysR family transcriptional regulator</fullName>
    </submittedName>
</protein>
<dbReference type="GO" id="GO:0003677">
    <property type="term" value="F:DNA binding"/>
    <property type="evidence" value="ECO:0007669"/>
    <property type="project" value="UniProtKB-KW"/>
</dbReference>
<organism evidence="6 7">
    <name type="scientific">Hominifimenecus microfluidus</name>
    <dbReference type="NCBI Taxonomy" id="2885348"/>
    <lineage>
        <taxon>Bacteria</taxon>
        <taxon>Bacillati</taxon>
        <taxon>Bacillota</taxon>
        <taxon>Clostridia</taxon>
        <taxon>Lachnospirales</taxon>
        <taxon>Lachnospiraceae</taxon>
        <taxon>Hominifimenecus</taxon>
    </lineage>
</organism>
<name>A0AAE3EBX1_9FIRM</name>
<dbReference type="AlphaFoldDB" id="A0AAE3EBX1"/>
<keyword evidence="7" id="KW-1185">Reference proteome</keyword>
<keyword evidence="2" id="KW-0805">Transcription regulation</keyword>
<evidence type="ECO:0000313" key="7">
    <source>
        <dbReference type="Proteomes" id="UP001198182"/>
    </source>
</evidence>
<dbReference type="SUPFAM" id="SSF53850">
    <property type="entry name" value="Periplasmic binding protein-like II"/>
    <property type="match status" value="1"/>
</dbReference>
<evidence type="ECO:0000256" key="2">
    <source>
        <dbReference type="ARBA" id="ARBA00023015"/>
    </source>
</evidence>
<dbReference type="PRINTS" id="PR00039">
    <property type="entry name" value="HTHLYSR"/>
</dbReference>
<dbReference type="PROSITE" id="PS50931">
    <property type="entry name" value="HTH_LYSR"/>
    <property type="match status" value="1"/>
</dbReference>
<gene>
    <name evidence="6" type="ORF">LKD81_13605</name>
</gene>
<dbReference type="Gene3D" id="3.40.190.290">
    <property type="match status" value="1"/>
</dbReference>
<dbReference type="EMBL" id="JAJEQR010000047">
    <property type="protein sequence ID" value="MCC2232019.1"/>
    <property type="molecule type" value="Genomic_DNA"/>
</dbReference>
<evidence type="ECO:0000256" key="4">
    <source>
        <dbReference type="ARBA" id="ARBA00023163"/>
    </source>
</evidence>
<dbReference type="InterPro" id="IPR050950">
    <property type="entry name" value="HTH-type_LysR_regulators"/>
</dbReference>
<evidence type="ECO:0000259" key="5">
    <source>
        <dbReference type="PROSITE" id="PS50931"/>
    </source>
</evidence>
<dbReference type="PANTHER" id="PTHR30419">
    <property type="entry name" value="HTH-TYPE TRANSCRIPTIONAL REGULATOR YBHD"/>
    <property type="match status" value="1"/>
</dbReference>
<reference evidence="6" key="1">
    <citation type="submission" date="2021-10" db="EMBL/GenBank/DDBJ databases">
        <title>Anaerobic single-cell dispensing facilitates the cultivation of human gut bacteria.</title>
        <authorList>
            <person name="Afrizal A."/>
        </authorList>
    </citation>
    <scope>NUCLEOTIDE SEQUENCE</scope>
    <source>
        <strain evidence="6">CLA-AA-H215</strain>
    </source>
</reference>
<dbReference type="CDD" id="cd05466">
    <property type="entry name" value="PBP2_LTTR_substrate"/>
    <property type="match status" value="1"/>
</dbReference>
<dbReference type="GO" id="GO:0003700">
    <property type="term" value="F:DNA-binding transcription factor activity"/>
    <property type="evidence" value="ECO:0007669"/>
    <property type="project" value="InterPro"/>
</dbReference>
<dbReference type="InterPro" id="IPR000847">
    <property type="entry name" value="LysR_HTH_N"/>
</dbReference>
<dbReference type="InterPro" id="IPR036390">
    <property type="entry name" value="WH_DNA-bd_sf"/>
</dbReference>
<dbReference type="PANTHER" id="PTHR30419:SF8">
    <property type="entry name" value="NITROGEN ASSIMILATION TRANSCRIPTIONAL ACTIVATOR-RELATED"/>
    <property type="match status" value="1"/>
</dbReference>
<comment type="similarity">
    <text evidence="1">Belongs to the LysR transcriptional regulatory family.</text>
</comment>
<keyword evidence="4" id="KW-0804">Transcription</keyword>
<proteinExistence type="inferred from homology"/>
<evidence type="ECO:0000256" key="1">
    <source>
        <dbReference type="ARBA" id="ARBA00009437"/>
    </source>
</evidence>
<dbReference type="Pfam" id="PF03466">
    <property type="entry name" value="LysR_substrate"/>
    <property type="match status" value="1"/>
</dbReference>
<dbReference type="Pfam" id="PF00126">
    <property type="entry name" value="HTH_1"/>
    <property type="match status" value="1"/>
</dbReference>
<feature type="domain" description="HTH lysR-type" evidence="5">
    <location>
        <begin position="1"/>
        <end position="58"/>
    </location>
</feature>
<accession>A0AAE3EBX1</accession>
<evidence type="ECO:0000313" key="6">
    <source>
        <dbReference type="EMBL" id="MCC2232019.1"/>
    </source>
</evidence>
<keyword evidence="3" id="KW-0238">DNA-binding</keyword>